<sequence length="126" mass="15234">MSMRNWMLPRFPNNYRTQRDSDEREYYAGLQQEWDFRMNESNALHNDLLQIGAPLVERSSLTLPRQNMHQYERAVTKIKKENNLMILRRSRYHMLQLAEEQAVATNRQLTPVERNNVLNYEDYLSE</sequence>
<protein>
    <submittedName>
        <fullName evidence="1">Uncharacterized protein</fullName>
    </submittedName>
</protein>
<reference evidence="1 2" key="1">
    <citation type="journal article" date="2016" name="G3 (Bethesda)">
        <title>First Draft Assembly and Annotation of the Genome of a California Endemic Oak Quercus lobata Nee (Fagaceae).</title>
        <authorList>
            <person name="Sork V.L."/>
            <person name="Fitz-Gibbon S.T."/>
            <person name="Puiu D."/>
            <person name="Crepeau M."/>
            <person name="Gugger P.F."/>
            <person name="Sherman R."/>
            <person name="Stevens K."/>
            <person name="Langley C.H."/>
            <person name="Pellegrini M."/>
            <person name="Salzberg S.L."/>
        </authorList>
    </citation>
    <scope>NUCLEOTIDE SEQUENCE [LARGE SCALE GENOMIC DNA]</scope>
    <source>
        <strain evidence="1 2">cv. SW786</strain>
    </source>
</reference>
<dbReference type="Gramene" id="QL08p005713:mrna">
    <property type="protein sequence ID" value="QL08p005713:mrna:CDS:1"/>
    <property type="gene ID" value="QL08p005713"/>
</dbReference>
<dbReference type="InParanoid" id="A0A7N2M992"/>
<evidence type="ECO:0000313" key="1">
    <source>
        <dbReference type="EnsemblPlants" id="QL08p005713:mrna:CDS:1"/>
    </source>
</evidence>
<dbReference type="AlphaFoldDB" id="A0A7N2M992"/>
<dbReference type="EnsemblPlants" id="QL08p005713:mrna">
    <property type="protein sequence ID" value="QL08p005713:mrna:CDS:1"/>
    <property type="gene ID" value="QL08p005713"/>
</dbReference>
<proteinExistence type="predicted"/>
<organism evidence="1 2">
    <name type="scientific">Quercus lobata</name>
    <name type="common">Valley oak</name>
    <dbReference type="NCBI Taxonomy" id="97700"/>
    <lineage>
        <taxon>Eukaryota</taxon>
        <taxon>Viridiplantae</taxon>
        <taxon>Streptophyta</taxon>
        <taxon>Embryophyta</taxon>
        <taxon>Tracheophyta</taxon>
        <taxon>Spermatophyta</taxon>
        <taxon>Magnoliopsida</taxon>
        <taxon>eudicotyledons</taxon>
        <taxon>Gunneridae</taxon>
        <taxon>Pentapetalae</taxon>
        <taxon>rosids</taxon>
        <taxon>fabids</taxon>
        <taxon>Fagales</taxon>
        <taxon>Fagaceae</taxon>
        <taxon>Quercus</taxon>
    </lineage>
</organism>
<name>A0A7N2M992_QUELO</name>
<dbReference type="Proteomes" id="UP000594261">
    <property type="component" value="Chromosome 8"/>
</dbReference>
<accession>A0A7N2M992</accession>
<reference evidence="1" key="2">
    <citation type="submission" date="2021-01" db="UniProtKB">
        <authorList>
            <consortium name="EnsemblPlants"/>
        </authorList>
    </citation>
    <scope>IDENTIFICATION</scope>
</reference>
<dbReference type="OMA" id="DFRMNES"/>
<keyword evidence="2" id="KW-1185">Reference proteome</keyword>
<dbReference type="EMBL" id="LRBV02000008">
    <property type="status" value="NOT_ANNOTATED_CDS"/>
    <property type="molecule type" value="Genomic_DNA"/>
</dbReference>
<evidence type="ECO:0000313" key="2">
    <source>
        <dbReference type="Proteomes" id="UP000594261"/>
    </source>
</evidence>